<dbReference type="STRING" id="1157962.A0A250X466"/>
<feature type="compositionally biased region" description="Basic and acidic residues" evidence="8">
    <location>
        <begin position="920"/>
        <end position="929"/>
    </location>
</feature>
<keyword evidence="3 6" id="KW-0547">Nucleotide-binding</keyword>
<dbReference type="Pfam" id="PF07714">
    <property type="entry name" value="PK_Tyr_Ser-Thr"/>
    <property type="match status" value="1"/>
</dbReference>
<name>A0A250X466_9CHLO</name>
<feature type="region of interest" description="Disordered" evidence="8">
    <location>
        <begin position="589"/>
        <end position="608"/>
    </location>
</feature>
<dbReference type="GO" id="GO:0004674">
    <property type="term" value="F:protein serine/threonine kinase activity"/>
    <property type="evidence" value="ECO:0007669"/>
    <property type="project" value="UniProtKB-KW"/>
</dbReference>
<comment type="caution">
    <text evidence="10">The sequence shown here is derived from an EMBL/GenBank/DDBJ whole genome shotgun (WGS) entry which is preliminary data.</text>
</comment>
<dbReference type="SUPFAM" id="SSF56112">
    <property type="entry name" value="Protein kinase-like (PK-like)"/>
    <property type="match status" value="1"/>
</dbReference>
<keyword evidence="1" id="KW-0723">Serine/threonine-protein kinase</keyword>
<proteinExistence type="predicted"/>
<dbReference type="InterPro" id="IPR000719">
    <property type="entry name" value="Prot_kinase_dom"/>
</dbReference>
<feature type="coiled-coil region" evidence="7">
    <location>
        <begin position="424"/>
        <end position="454"/>
    </location>
</feature>
<evidence type="ECO:0000256" key="8">
    <source>
        <dbReference type="SAM" id="MobiDB-lite"/>
    </source>
</evidence>
<evidence type="ECO:0000256" key="7">
    <source>
        <dbReference type="SAM" id="Coils"/>
    </source>
</evidence>
<keyword evidence="5 6" id="KW-0067">ATP-binding</keyword>
<accession>A0A250X466</accession>
<evidence type="ECO:0000256" key="4">
    <source>
        <dbReference type="ARBA" id="ARBA00022777"/>
    </source>
</evidence>
<evidence type="ECO:0000313" key="11">
    <source>
        <dbReference type="Proteomes" id="UP000232323"/>
    </source>
</evidence>
<dbReference type="SMART" id="SM00220">
    <property type="entry name" value="S_TKc"/>
    <property type="match status" value="1"/>
</dbReference>
<dbReference type="InterPro" id="IPR001245">
    <property type="entry name" value="Ser-Thr/Tyr_kinase_cat_dom"/>
</dbReference>
<dbReference type="PROSITE" id="PS50011">
    <property type="entry name" value="PROTEIN_KINASE_DOM"/>
    <property type="match status" value="1"/>
</dbReference>
<evidence type="ECO:0000256" key="5">
    <source>
        <dbReference type="ARBA" id="ARBA00022840"/>
    </source>
</evidence>
<dbReference type="Proteomes" id="UP000232323">
    <property type="component" value="Unassembled WGS sequence"/>
</dbReference>
<evidence type="ECO:0000256" key="3">
    <source>
        <dbReference type="ARBA" id="ARBA00022741"/>
    </source>
</evidence>
<dbReference type="PROSITE" id="PS00108">
    <property type="entry name" value="PROTEIN_KINASE_ST"/>
    <property type="match status" value="1"/>
</dbReference>
<dbReference type="InterPro" id="IPR017441">
    <property type="entry name" value="Protein_kinase_ATP_BS"/>
</dbReference>
<feature type="compositionally biased region" description="Polar residues" evidence="8">
    <location>
        <begin position="901"/>
        <end position="919"/>
    </location>
</feature>
<dbReference type="Gene3D" id="1.10.510.10">
    <property type="entry name" value="Transferase(Phosphotransferase) domain 1"/>
    <property type="match status" value="1"/>
</dbReference>
<evidence type="ECO:0000256" key="1">
    <source>
        <dbReference type="ARBA" id="ARBA00022527"/>
    </source>
</evidence>
<evidence type="ECO:0000313" key="10">
    <source>
        <dbReference type="EMBL" id="GAX77878.1"/>
    </source>
</evidence>
<dbReference type="PANTHER" id="PTHR44329">
    <property type="entry name" value="SERINE/THREONINE-PROTEIN KINASE TNNI3K-RELATED"/>
    <property type="match status" value="1"/>
</dbReference>
<dbReference type="OrthoDB" id="4062651at2759"/>
<protein>
    <recommendedName>
        <fullName evidence="9">Protein kinase domain-containing protein</fullName>
    </recommendedName>
</protein>
<keyword evidence="4" id="KW-0418">Kinase</keyword>
<organism evidence="10 11">
    <name type="scientific">Chlamydomonas eustigma</name>
    <dbReference type="NCBI Taxonomy" id="1157962"/>
    <lineage>
        <taxon>Eukaryota</taxon>
        <taxon>Viridiplantae</taxon>
        <taxon>Chlorophyta</taxon>
        <taxon>core chlorophytes</taxon>
        <taxon>Chlorophyceae</taxon>
        <taxon>CS clade</taxon>
        <taxon>Chlamydomonadales</taxon>
        <taxon>Chlamydomonadaceae</taxon>
        <taxon>Chlamydomonas</taxon>
    </lineage>
</organism>
<evidence type="ECO:0000256" key="2">
    <source>
        <dbReference type="ARBA" id="ARBA00022679"/>
    </source>
</evidence>
<feature type="region of interest" description="Disordered" evidence="8">
    <location>
        <begin position="898"/>
        <end position="940"/>
    </location>
</feature>
<keyword evidence="11" id="KW-1185">Reference proteome</keyword>
<dbReference type="EMBL" id="BEGY01000028">
    <property type="protein sequence ID" value="GAX77878.1"/>
    <property type="molecule type" value="Genomic_DNA"/>
</dbReference>
<sequence length="992" mass="109994">MPNEDAVVMAELKEELERMRMELWMYKKELHESLIKNEWLENALKRCTCRCTSKAGSQPGRSPSDTMLLADSFASWGYFKPIEASLEDLQRVADEHDLCVVIHKFSEIQPGQSLQQHVRAKFESGDCPGPWLKDSIELVSQGSMKTFKFPSVEAAKAVSCLFWRGADKDGTKGGMASPQPQVMQWQSHLKNLLSGDYSPYVFRLLWASPGMLISCIRNQVEMPIILLEDGGRRRYWGMLRQALPSGSTLQWAMGLREVLIQKHTPISITVICVESGRILFQNSVSKSMLGMHGTYNGDLGFESKAFKIGDEIKNVVVHLNVEADGYVCLDIEAVMFTRRMRGHVPGDYSYLQLLFDHSQDQIQQLMDSVQQAGHFRTRVQVSNPILRQFMTLRDGVEAHHDVQVTEAKDPLTLQRVYMVSQVDVTEAVQAKRQLQAAHDELAEEKGRMDALLQRQHELIECLGKVGGVDAGVRDTARRVSRVPSVATAALMDGVRQHMKEDAEKPYENIEIMEMLGQGSFGKVYKGIWRGTVVAIKSMVFSKQMSNVEKHERMAIMEAAISSSLSHPNIVQTYTYSLRSISDESAALDSSSLEDAAAGREGRGTTRSPTVHLPRSSGFEVQLVLEYFAADVARGMLHLHTQNVVHSDLKSHNVMLTGGGGNNCGVIAKVADFGLSVKMDRTETHVSKCFQGTLTHMAPEMLLSGHQSKAADVYSFGITLWELWTGSRPFSGLPQALLGHQVTLENLRPTFLVDTPVAYQALAERCWDASVANRPNFEQILGDLQNQILSCFSQFSEDDRATVKVQPSKINSFRKKVPDFAKLVAIENDLDTDGLSSGSVLLMQGGRAYGLNEHATHPHYFSTSLEAMHSQNSAKDVSYLLGFDNCQAAALPTVIEMKEDPGSNSNLNSHVASKQGTTSQEHSRVADSKEQAGTVAETPNCIESPLNEAAVSKNEVSGIFVAGKSLQKKSHGEERNPSKRCRDKKCFSGCLFP</sequence>
<dbReference type="InterPro" id="IPR011009">
    <property type="entry name" value="Kinase-like_dom_sf"/>
</dbReference>
<dbReference type="PANTHER" id="PTHR44329:SF214">
    <property type="entry name" value="PROTEIN KINASE DOMAIN-CONTAINING PROTEIN"/>
    <property type="match status" value="1"/>
</dbReference>
<keyword evidence="2" id="KW-0808">Transferase</keyword>
<dbReference type="InterPro" id="IPR051681">
    <property type="entry name" value="Ser/Thr_Kinases-Pseudokinases"/>
</dbReference>
<gene>
    <name evidence="10" type="ORF">CEUSTIGMA_g5320.t1</name>
</gene>
<dbReference type="GO" id="GO:0005524">
    <property type="term" value="F:ATP binding"/>
    <property type="evidence" value="ECO:0007669"/>
    <property type="project" value="UniProtKB-UniRule"/>
</dbReference>
<dbReference type="AlphaFoldDB" id="A0A250X466"/>
<evidence type="ECO:0000259" key="9">
    <source>
        <dbReference type="PROSITE" id="PS50011"/>
    </source>
</evidence>
<dbReference type="PROSITE" id="PS00107">
    <property type="entry name" value="PROTEIN_KINASE_ATP"/>
    <property type="match status" value="1"/>
</dbReference>
<feature type="domain" description="Protein kinase" evidence="9">
    <location>
        <begin position="509"/>
        <end position="788"/>
    </location>
</feature>
<dbReference type="Gene3D" id="3.30.200.20">
    <property type="entry name" value="Phosphorylase Kinase, domain 1"/>
    <property type="match status" value="1"/>
</dbReference>
<keyword evidence="7" id="KW-0175">Coiled coil</keyword>
<reference evidence="10 11" key="1">
    <citation type="submission" date="2017-08" db="EMBL/GenBank/DDBJ databases">
        <title>Acidophilic green algal genome provides insights into adaptation to an acidic environment.</title>
        <authorList>
            <person name="Hirooka S."/>
            <person name="Hirose Y."/>
            <person name="Kanesaki Y."/>
            <person name="Higuchi S."/>
            <person name="Fujiwara T."/>
            <person name="Onuma R."/>
            <person name="Era A."/>
            <person name="Ohbayashi R."/>
            <person name="Uzuka A."/>
            <person name="Nozaki H."/>
            <person name="Yoshikawa H."/>
            <person name="Miyagishima S.Y."/>
        </authorList>
    </citation>
    <scope>NUCLEOTIDE SEQUENCE [LARGE SCALE GENOMIC DNA]</scope>
    <source>
        <strain evidence="10 11">NIES-2499</strain>
    </source>
</reference>
<evidence type="ECO:0000256" key="6">
    <source>
        <dbReference type="PROSITE-ProRule" id="PRU10141"/>
    </source>
</evidence>
<dbReference type="InterPro" id="IPR008271">
    <property type="entry name" value="Ser/Thr_kinase_AS"/>
</dbReference>
<feature type="binding site" evidence="6">
    <location>
        <position position="536"/>
    </location>
    <ligand>
        <name>ATP</name>
        <dbReference type="ChEBI" id="CHEBI:30616"/>
    </ligand>
</feature>